<comment type="similarity">
    <text evidence="2">Belongs to the UreD family.</text>
</comment>
<evidence type="ECO:0000313" key="4">
    <source>
        <dbReference type="EMBL" id="TJZ54548.1"/>
    </source>
</evidence>
<comment type="subcellular location">
    <subcellularLocation>
        <location evidence="2">Cytoplasm</location>
    </subcellularLocation>
</comment>
<dbReference type="AlphaFoldDB" id="A0A4V5MKT6"/>
<accession>A0A4V5MKT6</accession>
<evidence type="ECO:0000256" key="3">
    <source>
        <dbReference type="SAM" id="MobiDB-lite"/>
    </source>
</evidence>
<feature type="region of interest" description="Disordered" evidence="3">
    <location>
        <begin position="273"/>
        <end position="297"/>
    </location>
</feature>
<comment type="function">
    <text evidence="2">Required for maturation of urease via the functional incorporation of the urease nickel metallocenter.</text>
</comment>
<keyword evidence="1 2" id="KW-0143">Chaperone</keyword>
<keyword evidence="5" id="KW-1185">Reference proteome</keyword>
<reference evidence="4 5" key="1">
    <citation type="submission" date="2019-04" db="EMBL/GenBank/DDBJ databases">
        <title>Streptomyces piniterrae sp. nov., a heliquinomycin-producing actinomycete isolated from rhizosphere soil of Pinus yunnanensis.</title>
        <authorList>
            <person name="Zhuang X."/>
            <person name="Zhao J."/>
        </authorList>
    </citation>
    <scope>NUCLEOTIDE SEQUENCE [LARGE SCALE GENOMIC DNA]</scope>
    <source>
        <strain evidence="5">jys28</strain>
    </source>
</reference>
<dbReference type="Proteomes" id="UP000308697">
    <property type="component" value="Unassembled WGS sequence"/>
</dbReference>
<name>A0A4V5MKT6_9ACTN</name>
<keyword evidence="2" id="KW-0963">Cytoplasm</keyword>
<keyword evidence="2" id="KW-0996">Nickel insertion</keyword>
<organism evidence="4 5">
    <name type="scientific">Streptomyces piniterrae</name>
    <dbReference type="NCBI Taxonomy" id="2571125"/>
    <lineage>
        <taxon>Bacteria</taxon>
        <taxon>Bacillati</taxon>
        <taxon>Actinomycetota</taxon>
        <taxon>Actinomycetes</taxon>
        <taxon>Kitasatosporales</taxon>
        <taxon>Streptomycetaceae</taxon>
        <taxon>Streptomyces</taxon>
    </lineage>
</organism>
<evidence type="ECO:0000313" key="5">
    <source>
        <dbReference type="Proteomes" id="UP000308697"/>
    </source>
</evidence>
<dbReference type="EMBL" id="SUMB01000004">
    <property type="protein sequence ID" value="TJZ54548.1"/>
    <property type="molecule type" value="Genomic_DNA"/>
</dbReference>
<dbReference type="OrthoDB" id="8677206at2"/>
<dbReference type="Pfam" id="PF01774">
    <property type="entry name" value="UreD"/>
    <property type="match status" value="1"/>
</dbReference>
<proteinExistence type="inferred from homology"/>
<dbReference type="InterPro" id="IPR002669">
    <property type="entry name" value="UreD"/>
</dbReference>
<dbReference type="RefSeq" id="WP_136740472.1">
    <property type="nucleotide sequence ID" value="NZ_SUMB01000004.1"/>
</dbReference>
<evidence type="ECO:0000256" key="1">
    <source>
        <dbReference type="ARBA" id="ARBA00023186"/>
    </source>
</evidence>
<comment type="subunit">
    <text evidence="2">UreD, UreF and UreG form a complex that acts as a GTP-hydrolysis-dependent molecular chaperone, activating the urease apoprotein by helping to assemble the nickel containing metallocenter of UreC. The UreE protein probably delivers the nickel.</text>
</comment>
<dbReference type="GO" id="GO:0016151">
    <property type="term" value="F:nickel cation binding"/>
    <property type="evidence" value="ECO:0007669"/>
    <property type="project" value="UniProtKB-UniRule"/>
</dbReference>
<gene>
    <name evidence="2" type="primary">ureD</name>
    <name evidence="4" type="ORF">FCH28_15705</name>
</gene>
<evidence type="ECO:0000256" key="2">
    <source>
        <dbReference type="HAMAP-Rule" id="MF_01384"/>
    </source>
</evidence>
<comment type="caution">
    <text evidence="4">The sequence shown here is derived from an EMBL/GenBank/DDBJ whole genome shotgun (WGS) entry which is preliminary data.</text>
</comment>
<sequence length="297" mass="31086">MTLTTCTHPKTASAPDGPAVGMRATARILAAARSGTTTLPVLDGDGPFELRRLHSHGAQARVCIVGAMSAPLGGDRLRIEATVQQGAALHVTSAAATLALRGPTSEHATYDVHLTVGEHAQLHWLPKPLICAAGSDLHQTWTIDLASTARLVLREEQILGRAGEPSGHVATRLTVRRGGRTLLDQQAAYGPGEPGWDGPAILAGHRATGQLLTVDPAFEEITPDVQLLGDAPQDGQAVLTPLAGPATLVTAAAPDSLRLRRLLGTAQNTYRQPLTDLGPVRGRDVGPPRADCRPTRA</sequence>
<protein>
    <recommendedName>
        <fullName evidence="2">Urease accessory protein UreD</fullName>
    </recommendedName>
</protein>
<dbReference type="HAMAP" id="MF_01384">
    <property type="entry name" value="UreD"/>
    <property type="match status" value="1"/>
</dbReference>
<feature type="compositionally biased region" description="Basic and acidic residues" evidence="3">
    <location>
        <begin position="281"/>
        <end position="297"/>
    </location>
</feature>
<dbReference type="GO" id="GO:0005737">
    <property type="term" value="C:cytoplasm"/>
    <property type="evidence" value="ECO:0007669"/>
    <property type="project" value="UniProtKB-SubCell"/>
</dbReference>